<evidence type="ECO:0000256" key="1">
    <source>
        <dbReference type="SAM" id="MobiDB-lite"/>
    </source>
</evidence>
<comment type="caution">
    <text evidence="2">The sequence shown here is derived from an EMBL/GenBank/DDBJ whole genome shotgun (WGS) entry which is preliminary data.</text>
</comment>
<feature type="compositionally biased region" description="Basic and acidic residues" evidence="1">
    <location>
        <begin position="302"/>
        <end position="345"/>
    </location>
</feature>
<protein>
    <submittedName>
        <fullName evidence="2">Helicase</fullName>
    </submittedName>
</protein>
<keyword evidence="2" id="KW-0378">Hydrolase</keyword>
<dbReference type="SUPFAM" id="SSF52540">
    <property type="entry name" value="P-loop containing nucleoside triphosphate hydrolases"/>
    <property type="match status" value="1"/>
</dbReference>
<gene>
    <name evidence="2" type="ORF">HUU93_13955</name>
</gene>
<dbReference type="AlphaFoldDB" id="A0A849Y4W2"/>
<name>A0A849Y4W2_9FIRM</name>
<dbReference type="Proteomes" id="UP000554488">
    <property type="component" value="Unassembled WGS sequence"/>
</dbReference>
<evidence type="ECO:0000313" key="2">
    <source>
        <dbReference type="EMBL" id="NUN87679.1"/>
    </source>
</evidence>
<sequence length="345" mass="39787">MARRWVLSLQREGRIIRQGNHNKKVYIFRYVTESTFDSYMWQLIENKQKFISQIMTSKAPVRSCEDVDEAALSYAEVKALATGNPAVKEKMALDVDVAKLKLLKANHMNNQYRLEDDIARNFPQQIAKLTETIDSYKADIAHYQEHKITDPEQFSMEISGKVFTEKKEAGAALLAVCKDMKAVDAAMDIGNYQGFNMRIQFDSWSKEFILSVKHESVSKVHLGADALGNITRINNLLESYPEKLAEAEQRLETVQEQLTNAKEEVGKPFTKEEELNQKLERLSELNALLNMDEREDTEAEQSESKEKEERPARGSIHEKLQIYKEKSQRESENGREDRKRDFGLE</sequence>
<reference evidence="2 3" key="2">
    <citation type="submission" date="2020-07" db="EMBL/GenBank/DDBJ databases">
        <title>Bacterial metabolism rescues the inhibition of intestinal drug absorption by food and drug additives.</title>
        <authorList>
            <person name="Zou L."/>
            <person name="Spanogiannopoulos P."/>
            <person name="Chien H.-C."/>
            <person name="Pieper L.M."/>
            <person name="Cai W."/>
            <person name="Khuri N."/>
            <person name="Pottel J."/>
            <person name="Vora B."/>
            <person name="Ni Z."/>
            <person name="Tsakalozou E."/>
            <person name="Zhang W."/>
            <person name="Shoichet B.K."/>
            <person name="Giacomini K.M."/>
            <person name="Turnbaugh P.J."/>
        </authorList>
    </citation>
    <scope>NUCLEOTIDE SEQUENCE [LARGE SCALE GENOMIC DNA]</scope>
    <source>
        <strain evidence="2 3">F22</strain>
    </source>
</reference>
<dbReference type="InterPro" id="IPR027417">
    <property type="entry name" value="P-loop_NTPase"/>
</dbReference>
<keyword evidence="2" id="KW-0067">ATP-binding</keyword>
<dbReference type="Gene3D" id="3.40.50.300">
    <property type="entry name" value="P-loop containing nucleotide triphosphate hydrolases"/>
    <property type="match status" value="1"/>
</dbReference>
<feature type="region of interest" description="Disordered" evidence="1">
    <location>
        <begin position="287"/>
        <end position="345"/>
    </location>
</feature>
<keyword evidence="2" id="KW-0347">Helicase</keyword>
<dbReference type="GO" id="GO:0004386">
    <property type="term" value="F:helicase activity"/>
    <property type="evidence" value="ECO:0007669"/>
    <property type="project" value="UniProtKB-KW"/>
</dbReference>
<dbReference type="EMBL" id="JABWDC010000073">
    <property type="protein sequence ID" value="NUN87679.1"/>
    <property type="molecule type" value="Genomic_DNA"/>
</dbReference>
<accession>A0A849Y4W2</accession>
<keyword evidence="2" id="KW-0547">Nucleotide-binding</keyword>
<evidence type="ECO:0000313" key="3">
    <source>
        <dbReference type="Proteomes" id="UP000554488"/>
    </source>
</evidence>
<reference evidence="2 3" key="1">
    <citation type="submission" date="2020-04" db="EMBL/GenBank/DDBJ databases">
        <authorList>
            <person name="Pieper L."/>
        </authorList>
    </citation>
    <scope>NUCLEOTIDE SEQUENCE [LARGE SCALE GENOMIC DNA]</scope>
    <source>
        <strain evidence="2 3">F22</strain>
    </source>
</reference>
<proteinExistence type="predicted"/>
<organism evidence="2 3">
    <name type="scientific">Coprococcus comes</name>
    <dbReference type="NCBI Taxonomy" id="410072"/>
    <lineage>
        <taxon>Bacteria</taxon>
        <taxon>Bacillati</taxon>
        <taxon>Bacillota</taxon>
        <taxon>Clostridia</taxon>
        <taxon>Lachnospirales</taxon>
        <taxon>Lachnospiraceae</taxon>
        <taxon>Coprococcus</taxon>
    </lineage>
</organism>